<dbReference type="Proteomes" id="UP000823964">
    <property type="component" value="Unassembled WGS sequence"/>
</dbReference>
<reference evidence="1" key="1">
    <citation type="journal article" date="2021" name="PeerJ">
        <title>Extensive microbial diversity within the chicken gut microbiome revealed by metagenomics and culture.</title>
        <authorList>
            <person name="Gilroy R."/>
            <person name="Ravi A."/>
            <person name="Getino M."/>
            <person name="Pursley I."/>
            <person name="Horton D.L."/>
            <person name="Alikhan N.F."/>
            <person name="Baker D."/>
            <person name="Gharbi K."/>
            <person name="Hall N."/>
            <person name="Watson M."/>
            <person name="Adriaenssens E.M."/>
            <person name="Foster-Nyarko E."/>
            <person name="Jarju S."/>
            <person name="Secka A."/>
            <person name="Antonio M."/>
            <person name="Oren A."/>
            <person name="Chaudhuri R.R."/>
            <person name="La Ragione R."/>
            <person name="Hildebrand F."/>
            <person name="Pallen M.J."/>
        </authorList>
    </citation>
    <scope>NUCLEOTIDE SEQUENCE</scope>
    <source>
        <strain evidence="1">14975</strain>
    </source>
</reference>
<evidence type="ECO:0000313" key="1">
    <source>
        <dbReference type="EMBL" id="HIX20660.1"/>
    </source>
</evidence>
<protein>
    <submittedName>
        <fullName evidence="1">Uncharacterized protein</fullName>
    </submittedName>
</protein>
<comment type="caution">
    <text evidence="1">The sequence shown here is derived from an EMBL/GenBank/DDBJ whole genome shotgun (WGS) entry which is preliminary data.</text>
</comment>
<dbReference type="EMBL" id="DXFQ01000163">
    <property type="protein sequence ID" value="HIX20660.1"/>
    <property type="molecule type" value="Genomic_DNA"/>
</dbReference>
<accession>A0A9D2AHR8</accession>
<gene>
    <name evidence="1" type="ORF">H9862_08690</name>
</gene>
<evidence type="ECO:0000313" key="2">
    <source>
        <dbReference type="Proteomes" id="UP000823964"/>
    </source>
</evidence>
<feature type="non-terminal residue" evidence="1">
    <location>
        <position position="1"/>
    </location>
</feature>
<organism evidence="1 2">
    <name type="scientific">Candidatus Akkermansia intestinigallinarum</name>
    <dbReference type="NCBI Taxonomy" id="2838431"/>
    <lineage>
        <taxon>Bacteria</taxon>
        <taxon>Pseudomonadati</taxon>
        <taxon>Verrucomicrobiota</taxon>
        <taxon>Verrucomicrobiia</taxon>
        <taxon>Verrucomicrobiales</taxon>
        <taxon>Akkermansiaceae</taxon>
        <taxon>Akkermansia</taxon>
    </lineage>
</organism>
<sequence length="140" mass="15743">RVCWQWSREDTWTPLPSACVCLEGSEARFFIDSLLRHTVYHPESYGRIIPVDEADDYYCDDACSDQFPTLIFYDAAGRPVCRLDWKDFYPPLEGKYPNLFALPPSVFSALDALIVRRLPAAARPSAAASGTGMPHEEALP</sequence>
<proteinExistence type="predicted"/>
<dbReference type="AlphaFoldDB" id="A0A9D2AHR8"/>
<reference evidence="1" key="2">
    <citation type="submission" date="2021-04" db="EMBL/GenBank/DDBJ databases">
        <authorList>
            <person name="Gilroy R."/>
        </authorList>
    </citation>
    <scope>NUCLEOTIDE SEQUENCE</scope>
    <source>
        <strain evidence="1">14975</strain>
    </source>
</reference>
<name>A0A9D2AHR8_9BACT</name>